<gene>
    <name evidence="1" type="ORF">KIH27_00470</name>
</gene>
<accession>A0ABS5REE1</accession>
<comment type="caution">
    <text evidence="1">The sequence shown here is derived from an EMBL/GenBank/DDBJ whole genome shotgun (WGS) entry which is preliminary data.</text>
</comment>
<dbReference type="PANTHER" id="PTHR38733">
    <property type="entry name" value="PROTEIN MCRC"/>
    <property type="match status" value="1"/>
</dbReference>
<keyword evidence="2" id="KW-1185">Reference proteome</keyword>
<dbReference type="InterPro" id="IPR014407">
    <property type="entry name" value="McrC_bac"/>
</dbReference>
<protein>
    <recommendedName>
        <fullName evidence="3">5-methylcytosine-specific restriction endonuclease system specificity protein McrC</fullName>
    </recommendedName>
</protein>
<dbReference type="PIRSF" id="PIRSF003109">
    <property type="entry name" value="McrC"/>
    <property type="match status" value="1"/>
</dbReference>
<evidence type="ECO:0000313" key="1">
    <source>
        <dbReference type="EMBL" id="MBS9532059.1"/>
    </source>
</evidence>
<dbReference type="EMBL" id="JAHCLR010000001">
    <property type="protein sequence ID" value="MBS9532059.1"/>
    <property type="molecule type" value="Genomic_DNA"/>
</dbReference>
<dbReference type="Proteomes" id="UP001519535">
    <property type="component" value="Unassembled WGS sequence"/>
</dbReference>
<dbReference type="RefSeq" id="WP_214090943.1">
    <property type="nucleotide sequence ID" value="NZ_JAHCLR010000001.1"/>
</dbReference>
<organism evidence="1 2">
    <name type="scientific">Mycolicibacter acidiphilus</name>
    <dbReference type="NCBI Taxonomy" id="2835306"/>
    <lineage>
        <taxon>Bacteria</taxon>
        <taxon>Bacillati</taxon>
        <taxon>Actinomycetota</taxon>
        <taxon>Actinomycetes</taxon>
        <taxon>Mycobacteriales</taxon>
        <taxon>Mycobacteriaceae</taxon>
        <taxon>Mycolicibacter</taxon>
    </lineage>
</organism>
<reference evidence="1 2" key="1">
    <citation type="submission" date="2021-05" db="EMBL/GenBank/DDBJ databases">
        <title>Mycobacterium acidophilum sp. nov., an extremely acid-tolerant member of the genus Mycobacterium.</title>
        <authorList>
            <person name="Xia J."/>
        </authorList>
    </citation>
    <scope>NUCLEOTIDE SEQUENCE [LARGE SCALE GENOMIC DNA]</scope>
    <source>
        <strain evidence="1 2">M1</strain>
    </source>
</reference>
<dbReference type="PANTHER" id="PTHR38733:SF1">
    <property type="entry name" value="TYPE IV METHYL-DIRECTED RESTRICTION ENZYME ECOKMCRBC"/>
    <property type="match status" value="1"/>
</dbReference>
<sequence length="363" mass="41332">MTLVAGAGKTRIPVRSLWFLLVYASDLLPRLRTAQQETITQGERDDDLADLIAEVLADEVEARLRRDLTLHYQPRRADLSRVRGRIDHLRTASQRLSERGRIACRFEELTIDSPRNRFIADSLLFAVPAVGTDIGQRCRAAAFRMHRLGVGQQPPSRAALAADRLSRNDIADQRMLDAARLLRQMTLPEHRAGLPRAPLLSDDPHLHRRLFEHAMRGFFAHTLHGHGWQVSRRQLHWTPDGRSEPRFVPRMQTDLTLDHEVLQRRIVIETKFTDALVEHHGSTTIKPAYLYQLYAYLASQSGRGDHRADTAEGVLLFVRTDGRDVFDGAVTVQGHRIRFLSIDLAEAPSSIRQRLLNCVDDRP</sequence>
<proteinExistence type="predicted"/>
<dbReference type="InterPro" id="IPR019292">
    <property type="entry name" value="McrC"/>
</dbReference>
<evidence type="ECO:0000313" key="2">
    <source>
        <dbReference type="Proteomes" id="UP001519535"/>
    </source>
</evidence>
<evidence type="ECO:0008006" key="3">
    <source>
        <dbReference type="Google" id="ProtNLM"/>
    </source>
</evidence>
<name>A0ABS5REE1_9MYCO</name>
<dbReference type="Pfam" id="PF10117">
    <property type="entry name" value="McrBC"/>
    <property type="match status" value="1"/>
</dbReference>